<dbReference type="Gene3D" id="3.40.1800.20">
    <property type="match status" value="1"/>
</dbReference>
<keyword evidence="5" id="KW-1185">Reference proteome</keyword>
<name>B4QU98_DROSI</name>
<dbReference type="Proteomes" id="UP000000304">
    <property type="component" value="Chromosome 3R"/>
</dbReference>
<dbReference type="GO" id="GO:0005634">
    <property type="term" value="C:nucleus"/>
    <property type="evidence" value="ECO:0007669"/>
    <property type="project" value="InterPro"/>
</dbReference>
<keyword evidence="1" id="KW-0479">Metal-binding</keyword>
<evidence type="ECO:0000313" key="5">
    <source>
        <dbReference type="Proteomes" id="UP000000304"/>
    </source>
</evidence>
<evidence type="ECO:0000313" key="4">
    <source>
        <dbReference type="EMBL" id="EDX14335.1"/>
    </source>
</evidence>
<dbReference type="STRING" id="7240.B4QU98"/>
<dbReference type="InterPro" id="IPR012934">
    <property type="entry name" value="Znf_AD"/>
</dbReference>
<dbReference type="KEGG" id="dsi:Dsimw501_GD18242"/>
<evidence type="ECO:0000256" key="2">
    <source>
        <dbReference type="SAM" id="MobiDB-lite"/>
    </source>
</evidence>
<feature type="region of interest" description="Disordered" evidence="2">
    <location>
        <begin position="96"/>
        <end position="201"/>
    </location>
</feature>
<evidence type="ECO:0000256" key="1">
    <source>
        <dbReference type="PROSITE-ProRule" id="PRU01263"/>
    </source>
</evidence>
<dbReference type="OMA" id="ECKPRRE"/>
<feature type="compositionally biased region" description="Polar residues" evidence="2">
    <location>
        <begin position="132"/>
        <end position="150"/>
    </location>
</feature>
<organism evidence="4 5">
    <name type="scientific">Drosophila simulans</name>
    <name type="common">Fruit fly</name>
    <dbReference type="NCBI Taxonomy" id="7240"/>
    <lineage>
        <taxon>Eukaryota</taxon>
        <taxon>Metazoa</taxon>
        <taxon>Ecdysozoa</taxon>
        <taxon>Arthropoda</taxon>
        <taxon>Hexapoda</taxon>
        <taxon>Insecta</taxon>
        <taxon>Pterygota</taxon>
        <taxon>Neoptera</taxon>
        <taxon>Endopterygota</taxon>
        <taxon>Diptera</taxon>
        <taxon>Brachycera</taxon>
        <taxon>Muscomorpha</taxon>
        <taxon>Ephydroidea</taxon>
        <taxon>Drosophilidae</taxon>
        <taxon>Drosophila</taxon>
        <taxon>Sophophora</taxon>
    </lineage>
</organism>
<feature type="binding site" evidence="1">
    <location>
        <position position="63"/>
    </location>
    <ligand>
        <name>Zn(2+)</name>
        <dbReference type="ChEBI" id="CHEBI:29105"/>
    </ligand>
</feature>
<dbReference type="Bgee" id="FBgn0189776">
    <property type="expression patterns" value="Expressed in embryo and 3 other cell types or tissues"/>
</dbReference>
<dbReference type="PhylomeDB" id="B4QU98"/>
<feature type="compositionally biased region" description="Basic residues" evidence="2">
    <location>
        <begin position="152"/>
        <end position="164"/>
    </location>
</feature>
<feature type="binding site" evidence="1">
    <location>
        <position position="60"/>
    </location>
    <ligand>
        <name>Zn(2+)</name>
        <dbReference type="ChEBI" id="CHEBI:29105"/>
    </ligand>
</feature>
<protein>
    <submittedName>
        <fullName evidence="4">GD18242</fullName>
    </submittedName>
</protein>
<evidence type="ECO:0000259" key="3">
    <source>
        <dbReference type="PROSITE" id="PS51915"/>
    </source>
</evidence>
<feature type="domain" description="ZAD" evidence="3">
    <location>
        <begin position="12"/>
        <end position="87"/>
    </location>
</feature>
<dbReference type="Pfam" id="PF07776">
    <property type="entry name" value="zf-AD"/>
    <property type="match status" value="1"/>
</dbReference>
<dbReference type="PANTHER" id="PTHR39942">
    <property type="entry name" value="BCDNA.LD26519-RELATED"/>
    <property type="match status" value="1"/>
</dbReference>
<feature type="compositionally biased region" description="Basic and acidic residues" evidence="2">
    <location>
        <begin position="117"/>
        <end position="131"/>
    </location>
</feature>
<dbReference type="SMART" id="SM00868">
    <property type="entry name" value="zf-AD"/>
    <property type="match status" value="1"/>
</dbReference>
<reference evidence="4 5" key="1">
    <citation type="journal article" date="2007" name="Nature">
        <title>Evolution of genes and genomes on the Drosophila phylogeny.</title>
        <authorList>
            <consortium name="Drosophila 12 Genomes Consortium"/>
            <person name="Clark A.G."/>
            <person name="Eisen M.B."/>
            <person name="Smith D.R."/>
            <person name="Bergman C.M."/>
            <person name="Oliver B."/>
            <person name="Markow T.A."/>
            <person name="Kaufman T.C."/>
            <person name="Kellis M."/>
            <person name="Gelbart W."/>
            <person name="Iyer V.N."/>
            <person name="Pollard D.A."/>
            <person name="Sackton T.B."/>
            <person name="Larracuente A.M."/>
            <person name="Singh N.D."/>
            <person name="Abad J.P."/>
            <person name="Abt D.N."/>
            <person name="Adryan B."/>
            <person name="Aguade M."/>
            <person name="Akashi H."/>
            <person name="Anderson W.W."/>
            <person name="Aquadro C.F."/>
            <person name="Ardell D.H."/>
            <person name="Arguello R."/>
            <person name="Artieri C.G."/>
            <person name="Barbash D.A."/>
            <person name="Barker D."/>
            <person name="Barsanti P."/>
            <person name="Batterham P."/>
            <person name="Batzoglou S."/>
            <person name="Begun D."/>
            <person name="Bhutkar A."/>
            <person name="Blanco E."/>
            <person name="Bosak S.A."/>
            <person name="Bradley R.K."/>
            <person name="Brand A.D."/>
            <person name="Brent M.R."/>
            <person name="Brooks A.N."/>
            <person name="Brown R.H."/>
            <person name="Butlin R.K."/>
            <person name="Caggese C."/>
            <person name="Calvi B.R."/>
            <person name="Bernardo de Carvalho A."/>
            <person name="Caspi A."/>
            <person name="Castrezana S."/>
            <person name="Celniker S.E."/>
            <person name="Chang J.L."/>
            <person name="Chapple C."/>
            <person name="Chatterji S."/>
            <person name="Chinwalla A."/>
            <person name="Civetta A."/>
            <person name="Clifton S.W."/>
            <person name="Comeron J.M."/>
            <person name="Costello J.C."/>
            <person name="Coyne J.A."/>
            <person name="Daub J."/>
            <person name="David R.G."/>
            <person name="Delcher A.L."/>
            <person name="Delehaunty K."/>
            <person name="Do C.B."/>
            <person name="Ebling H."/>
            <person name="Edwards K."/>
            <person name="Eickbush T."/>
            <person name="Evans J.D."/>
            <person name="Filipski A."/>
            <person name="Findeiss S."/>
            <person name="Freyhult E."/>
            <person name="Fulton L."/>
            <person name="Fulton R."/>
            <person name="Garcia A.C."/>
            <person name="Gardiner A."/>
            <person name="Garfield D.A."/>
            <person name="Garvin B.E."/>
            <person name="Gibson G."/>
            <person name="Gilbert D."/>
            <person name="Gnerre S."/>
            <person name="Godfrey J."/>
            <person name="Good R."/>
            <person name="Gotea V."/>
            <person name="Gravely B."/>
            <person name="Greenberg A.J."/>
            <person name="Griffiths-Jones S."/>
            <person name="Gross S."/>
            <person name="Guigo R."/>
            <person name="Gustafson E.A."/>
            <person name="Haerty W."/>
            <person name="Hahn M.W."/>
            <person name="Halligan D.L."/>
            <person name="Halpern A.L."/>
            <person name="Halter G.M."/>
            <person name="Han M.V."/>
            <person name="Heger A."/>
            <person name="Hillier L."/>
            <person name="Hinrichs A.S."/>
            <person name="Holmes I."/>
            <person name="Hoskins R.A."/>
            <person name="Hubisz M.J."/>
            <person name="Hultmark D."/>
            <person name="Huntley M.A."/>
            <person name="Jaffe D.B."/>
            <person name="Jagadeeshan S."/>
            <person name="Jeck W.R."/>
            <person name="Johnson J."/>
            <person name="Jones C.D."/>
            <person name="Jordan W.C."/>
            <person name="Karpen G.H."/>
            <person name="Kataoka E."/>
            <person name="Keightley P.D."/>
            <person name="Kheradpour P."/>
            <person name="Kirkness E.F."/>
            <person name="Koerich L.B."/>
            <person name="Kristiansen K."/>
            <person name="Kudrna D."/>
            <person name="Kulathinal R.J."/>
            <person name="Kumar S."/>
            <person name="Kwok R."/>
            <person name="Lander E."/>
            <person name="Langley C.H."/>
            <person name="Lapoint R."/>
            <person name="Lazzaro B.P."/>
            <person name="Lee S.J."/>
            <person name="Levesque L."/>
            <person name="Li R."/>
            <person name="Lin C.F."/>
            <person name="Lin M.F."/>
            <person name="Lindblad-Toh K."/>
            <person name="Llopart A."/>
            <person name="Long M."/>
            <person name="Low L."/>
            <person name="Lozovsky E."/>
            <person name="Lu J."/>
            <person name="Luo M."/>
            <person name="Machado C.A."/>
            <person name="Makalowski W."/>
            <person name="Marzo M."/>
            <person name="Matsuda M."/>
            <person name="Matzkin L."/>
            <person name="McAllister B."/>
            <person name="McBride C.S."/>
            <person name="McKernan B."/>
            <person name="McKernan K."/>
            <person name="Mendez-Lago M."/>
            <person name="Minx P."/>
            <person name="Mollenhauer M.U."/>
            <person name="Montooth K."/>
            <person name="Mount S.M."/>
            <person name="Mu X."/>
            <person name="Myers E."/>
            <person name="Negre B."/>
            <person name="Newfeld S."/>
            <person name="Nielsen R."/>
            <person name="Noor M.A."/>
            <person name="O'Grady P."/>
            <person name="Pachter L."/>
            <person name="Papaceit M."/>
            <person name="Parisi M.J."/>
            <person name="Parisi M."/>
            <person name="Parts L."/>
            <person name="Pedersen J.S."/>
            <person name="Pesole G."/>
            <person name="Phillippy A.M."/>
            <person name="Ponting C.P."/>
            <person name="Pop M."/>
            <person name="Porcelli D."/>
            <person name="Powell J.R."/>
            <person name="Prohaska S."/>
            <person name="Pruitt K."/>
            <person name="Puig M."/>
            <person name="Quesneville H."/>
            <person name="Ram K.R."/>
            <person name="Rand D."/>
            <person name="Rasmussen M.D."/>
            <person name="Reed L.K."/>
            <person name="Reenan R."/>
            <person name="Reily A."/>
            <person name="Remington K.A."/>
            <person name="Rieger T.T."/>
            <person name="Ritchie M.G."/>
            <person name="Robin C."/>
            <person name="Rogers Y.H."/>
            <person name="Rohde C."/>
            <person name="Rozas J."/>
            <person name="Rubenfield M.J."/>
            <person name="Ruiz A."/>
            <person name="Russo S."/>
            <person name="Salzberg S.L."/>
            <person name="Sanchez-Gracia A."/>
            <person name="Saranga D.J."/>
            <person name="Sato H."/>
            <person name="Schaeffer S.W."/>
            <person name="Schatz M.C."/>
            <person name="Schlenke T."/>
            <person name="Schwartz R."/>
            <person name="Segarra C."/>
            <person name="Singh R.S."/>
            <person name="Sirot L."/>
            <person name="Sirota M."/>
            <person name="Sisneros N.B."/>
            <person name="Smith C.D."/>
            <person name="Smith T.F."/>
            <person name="Spieth J."/>
            <person name="Stage D.E."/>
            <person name="Stark A."/>
            <person name="Stephan W."/>
            <person name="Strausberg R.L."/>
            <person name="Strempel S."/>
            <person name="Sturgill D."/>
            <person name="Sutton G."/>
            <person name="Sutton G.G."/>
            <person name="Tao W."/>
            <person name="Teichmann S."/>
            <person name="Tobari Y.N."/>
            <person name="Tomimura Y."/>
            <person name="Tsolas J.M."/>
            <person name="Valente V.L."/>
            <person name="Venter E."/>
            <person name="Venter J.C."/>
            <person name="Vicario S."/>
            <person name="Vieira F.G."/>
            <person name="Vilella A.J."/>
            <person name="Villasante A."/>
            <person name="Walenz B."/>
            <person name="Wang J."/>
            <person name="Wasserman M."/>
            <person name="Watts T."/>
            <person name="Wilson D."/>
            <person name="Wilson R.K."/>
            <person name="Wing R.A."/>
            <person name="Wolfner M.F."/>
            <person name="Wong A."/>
            <person name="Wong G.K."/>
            <person name="Wu C.I."/>
            <person name="Wu G."/>
            <person name="Yamamoto D."/>
            <person name="Yang H.P."/>
            <person name="Yang S.P."/>
            <person name="Yorke J.A."/>
            <person name="Yoshida K."/>
            <person name="Zdobnov E."/>
            <person name="Zhang P."/>
            <person name="Zhang Y."/>
            <person name="Zimin A.V."/>
            <person name="Baldwin J."/>
            <person name="Abdouelleil A."/>
            <person name="Abdulkadir J."/>
            <person name="Abebe A."/>
            <person name="Abera B."/>
            <person name="Abreu J."/>
            <person name="Acer S.C."/>
            <person name="Aftuck L."/>
            <person name="Alexander A."/>
            <person name="An P."/>
            <person name="Anderson E."/>
            <person name="Anderson S."/>
            <person name="Arachi H."/>
            <person name="Azer M."/>
            <person name="Bachantsang P."/>
            <person name="Barry A."/>
            <person name="Bayul T."/>
            <person name="Berlin A."/>
            <person name="Bessette D."/>
            <person name="Bloom T."/>
            <person name="Blye J."/>
            <person name="Boguslavskiy L."/>
            <person name="Bonnet C."/>
            <person name="Boukhgalter B."/>
            <person name="Bourzgui I."/>
            <person name="Brown A."/>
            <person name="Cahill P."/>
            <person name="Channer S."/>
            <person name="Cheshatsang Y."/>
            <person name="Chuda L."/>
            <person name="Citroen M."/>
            <person name="Collymore A."/>
            <person name="Cooke P."/>
            <person name="Costello M."/>
            <person name="D'Aco K."/>
            <person name="Daza R."/>
            <person name="De Haan G."/>
            <person name="DeGray S."/>
            <person name="DeMaso C."/>
            <person name="Dhargay N."/>
            <person name="Dooley K."/>
            <person name="Dooley E."/>
            <person name="Doricent M."/>
            <person name="Dorje P."/>
            <person name="Dorjee K."/>
            <person name="Dupes A."/>
            <person name="Elong R."/>
            <person name="Falk J."/>
            <person name="Farina A."/>
            <person name="Faro S."/>
            <person name="Ferguson D."/>
            <person name="Fisher S."/>
            <person name="Foley C.D."/>
            <person name="Franke A."/>
            <person name="Friedrich D."/>
            <person name="Gadbois L."/>
            <person name="Gearin G."/>
            <person name="Gearin C.R."/>
            <person name="Giannoukos G."/>
            <person name="Goode T."/>
            <person name="Graham J."/>
            <person name="Grandbois E."/>
            <person name="Grewal S."/>
            <person name="Gyaltsen K."/>
            <person name="Hafez N."/>
            <person name="Hagos B."/>
            <person name="Hall J."/>
            <person name="Henson C."/>
            <person name="Hollinger A."/>
            <person name="Honan T."/>
            <person name="Huard M.D."/>
            <person name="Hughes L."/>
            <person name="Hurhula B."/>
            <person name="Husby M.E."/>
            <person name="Kamat A."/>
            <person name="Kanga B."/>
            <person name="Kashin S."/>
            <person name="Khazanovich D."/>
            <person name="Kisner P."/>
            <person name="Lance K."/>
            <person name="Lara M."/>
            <person name="Lee W."/>
            <person name="Lennon N."/>
            <person name="Letendre F."/>
            <person name="LeVine R."/>
            <person name="Lipovsky A."/>
            <person name="Liu X."/>
            <person name="Liu J."/>
            <person name="Liu S."/>
            <person name="Lokyitsang T."/>
            <person name="Lokyitsang Y."/>
            <person name="Lubonja R."/>
            <person name="Lui A."/>
            <person name="MacDonald P."/>
            <person name="Magnisalis V."/>
            <person name="Maru K."/>
            <person name="Matthews C."/>
            <person name="McCusker W."/>
            <person name="McDonough S."/>
            <person name="Mehta T."/>
            <person name="Meldrim J."/>
            <person name="Meneus L."/>
            <person name="Mihai O."/>
            <person name="Mihalev A."/>
            <person name="Mihova T."/>
            <person name="Mittelman R."/>
            <person name="Mlenga V."/>
            <person name="Montmayeur A."/>
            <person name="Mulrain L."/>
            <person name="Navidi A."/>
            <person name="Naylor J."/>
            <person name="Negash T."/>
            <person name="Nguyen T."/>
            <person name="Nguyen N."/>
            <person name="Nicol R."/>
            <person name="Norbu C."/>
            <person name="Norbu N."/>
            <person name="Novod N."/>
            <person name="O'Neill B."/>
            <person name="Osman S."/>
            <person name="Markiewicz E."/>
            <person name="Oyono O.L."/>
            <person name="Patti C."/>
            <person name="Phunkhang P."/>
            <person name="Pierre F."/>
            <person name="Priest M."/>
            <person name="Raghuraman S."/>
            <person name="Rege F."/>
            <person name="Reyes R."/>
            <person name="Rise C."/>
            <person name="Rogov P."/>
            <person name="Ross K."/>
            <person name="Ryan E."/>
            <person name="Settipalli S."/>
            <person name="Shea T."/>
            <person name="Sherpa N."/>
            <person name="Shi L."/>
            <person name="Shih D."/>
            <person name="Sparrow T."/>
            <person name="Spaulding J."/>
            <person name="Stalker J."/>
            <person name="Stange-Thomann N."/>
            <person name="Stavropoulos S."/>
            <person name="Stone C."/>
            <person name="Strader C."/>
            <person name="Tesfaye S."/>
            <person name="Thomson T."/>
            <person name="Thoulutsang Y."/>
            <person name="Thoulutsang D."/>
            <person name="Topham K."/>
            <person name="Topping I."/>
            <person name="Tsamla T."/>
            <person name="Vassiliev H."/>
            <person name="Vo A."/>
            <person name="Wangchuk T."/>
            <person name="Wangdi T."/>
            <person name="Weiand M."/>
            <person name="Wilkinson J."/>
            <person name="Wilson A."/>
            <person name="Yadav S."/>
            <person name="Young G."/>
            <person name="Yu Q."/>
            <person name="Zembek L."/>
            <person name="Zhong D."/>
            <person name="Zimmer A."/>
            <person name="Zwirko Z."/>
            <person name="Jaffe D.B."/>
            <person name="Alvarez P."/>
            <person name="Brockman W."/>
            <person name="Butler J."/>
            <person name="Chin C."/>
            <person name="Gnerre S."/>
            <person name="Grabherr M."/>
            <person name="Kleber M."/>
            <person name="Mauceli E."/>
            <person name="MacCallum I."/>
        </authorList>
    </citation>
    <scope>NUCLEOTIDE SEQUENCE [LARGE SCALE GENOMIC DNA]</scope>
    <source>
        <strain evidence="5">white501</strain>
    </source>
</reference>
<feature type="binding site" evidence="1">
    <location>
        <position position="17"/>
    </location>
    <ligand>
        <name>Zn(2+)</name>
        <dbReference type="ChEBI" id="CHEBI:29105"/>
    </ligand>
</feature>
<dbReference type="SUPFAM" id="SSF57716">
    <property type="entry name" value="Glucocorticoid receptor-like (DNA-binding domain)"/>
    <property type="match status" value="1"/>
</dbReference>
<keyword evidence="1" id="KW-0863">Zinc-finger</keyword>
<dbReference type="AlphaFoldDB" id="B4QU98"/>
<proteinExistence type="predicted"/>
<dbReference type="GO" id="GO:0008270">
    <property type="term" value="F:zinc ion binding"/>
    <property type="evidence" value="ECO:0007669"/>
    <property type="project" value="UniProtKB-UniRule"/>
</dbReference>
<accession>B4QU98</accession>
<feature type="binding site" evidence="1">
    <location>
        <position position="14"/>
    </location>
    <ligand>
        <name>Zn(2+)</name>
        <dbReference type="ChEBI" id="CHEBI:29105"/>
    </ligand>
</feature>
<dbReference type="EMBL" id="CM000364">
    <property type="protein sequence ID" value="EDX14335.1"/>
    <property type="molecule type" value="Genomic_DNA"/>
</dbReference>
<sequence length="201" mass="22538">MGSIEKACISGFLCRLCSEMHRTVIHIYSDHGQRLCLVEKINGYLPITISPTDPLPKTICKSCLHRVEQHYSLLMRLTRMREERKFKLIKYKAQRNPSISSVESEEDVINSSSVHECPNRNEEDQATRRSESTSTAAETGPQTQESQTPIPKSRKTAVSRRKSSERHDASGAGPSNRHRKKETGTGNSETGSTTREGTHAD</sequence>
<dbReference type="HOGENOM" id="CLU_130073_0_0_1"/>
<gene>
    <name evidence="4" type="primary">Dsim\GD18242</name>
    <name evidence="4" type="ORF">Dsim_GD18242</name>
</gene>
<dbReference type="OrthoDB" id="6600346at2759"/>
<dbReference type="PANTHER" id="PTHR39942:SF1">
    <property type="entry name" value="BCDNA.LD26519-RELATED"/>
    <property type="match status" value="1"/>
</dbReference>
<dbReference type="PROSITE" id="PS51915">
    <property type="entry name" value="ZAD"/>
    <property type="match status" value="1"/>
</dbReference>
<feature type="compositionally biased region" description="Low complexity" evidence="2">
    <location>
        <begin position="184"/>
        <end position="195"/>
    </location>
</feature>
<keyword evidence="1" id="KW-0862">Zinc</keyword>